<dbReference type="EMBL" id="BSDI01000025">
    <property type="protein sequence ID" value="GLH99610.1"/>
    <property type="molecule type" value="Genomic_DNA"/>
</dbReference>
<evidence type="ECO:0000313" key="2">
    <source>
        <dbReference type="EMBL" id="GLH99610.1"/>
    </source>
</evidence>
<feature type="transmembrane region" description="Helical" evidence="1">
    <location>
        <begin position="132"/>
        <end position="151"/>
    </location>
</feature>
<comment type="caution">
    <text evidence="2">The sequence shown here is derived from an EMBL/GenBank/DDBJ whole genome shotgun (WGS) entry which is preliminary data.</text>
</comment>
<keyword evidence="1" id="KW-1133">Transmembrane helix</keyword>
<protein>
    <recommendedName>
        <fullName evidence="4">EXPERA domain-containing protein</fullName>
    </recommendedName>
</protein>
<feature type="transmembrane region" description="Helical" evidence="1">
    <location>
        <begin position="105"/>
        <end position="126"/>
    </location>
</feature>
<accession>A0ABQ5QYM9</accession>
<keyword evidence="1" id="KW-0472">Membrane</keyword>
<evidence type="ECO:0008006" key="4">
    <source>
        <dbReference type="Google" id="ProtNLM"/>
    </source>
</evidence>
<proteinExistence type="predicted"/>
<gene>
    <name evidence="2" type="ORF">Pa4123_48860</name>
</gene>
<dbReference type="Proteomes" id="UP001144280">
    <property type="component" value="Unassembled WGS sequence"/>
</dbReference>
<keyword evidence="3" id="KW-1185">Reference proteome</keyword>
<organism evidence="2 3">
    <name type="scientific">Phytohabitans aurantiacus</name>
    <dbReference type="NCBI Taxonomy" id="3016789"/>
    <lineage>
        <taxon>Bacteria</taxon>
        <taxon>Bacillati</taxon>
        <taxon>Actinomycetota</taxon>
        <taxon>Actinomycetes</taxon>
        <taxon>Micromonosporales</taxon>
        <taxon>Micromonosporaceae</taxon>
    </lineage>
</organism>
<dbReference type="RefSeq" id="WP_281899397.1">
    <property type="nucleotide sequence ID" value="NZ_BSDI01000025.1"/>
</dbReference>
<reference evidence="2" key="1">
    <citation type="submission" date="2022-12" db="EMBL/GenBank/DDBJ databases">
        <title>New Phytohabitans aurantiacus sp. RD004123 nov., an actinomycete isolated from soil.</title>
        <authorList>
            <person name="Triningsih D.W."/>
            <person name="Harunari E."/>
            <person name="Igarashi Y."/>
        </authorList>
    </citation>
    <scope>NUCLEOTIDE SEQUENCE</scope>
    <source>
        <strain evidence="2">RD004123</strain>
    </source>
</reference>
<feature type="transmembrane region" description="Helical" evidence="1">
    <location>
        <begin position="73"/>
        <end position="93"/>
    </location>
</feature>
<evidence type="ECO:0000313" key="3">
    <source>
        <dbReference type="Proteomes" id="UP001144280"/>
    </source>
</evidence>
<evidence type="ECO:0000256" key="1">
    <source>
        <dbReference type="SAM" id="Phobius"/>
    </source>
</evidence>
<feature type="transmembrane region" description="Helical" evidence="1">
    <location>
        <begin position="7"/>
        <end position="28"/>
    </location>
</feature>
<keyword evidence="1" id="KW-0812">Transmembrane</keyword>
<sequence>MQTLTRVRVWLMVFVIGLVVSGVTAFPLESETRLLAKLVHADWSPAPEHLPALVDWVDRVHHGVAQTNQDYPFLAYGTDWLAFAHLVIAVAFWGPLRDPVRNIWVVHFGMISCAAIVPLALIAGPIRGIPWGWQLVDISFGVVGVIPLIFAERAIRRLATEAPPPTPAAVATSSI</sequence>
<name>A0ABQ5QYM9_9ACTN</name>